<feature type="compositionally biased region" description="Polar residues" evidence="1">
    <location>
        <begin position="66"/>
        <end position="86"/>
    </location>
</feature>
<evidence type="ECO:0000313" key="2">
    <source>
        <dbReference type="EMBL" id="CAI2369304.1"/>
    </source>
</evidence>
<reference evidence="2" key="1">
    <citation type="submission" date="2023-07" db="EMBL/GenBank/DDBJ databases">
        <authorList>
            <consortium name="AG Swart"/>
            <person name="Singh M."/>
            <person name="Singh A."/>
            <person name="Seah K."/>
            <person name="Emmerich C."/>
        </authorList>
    </citation>
    <scope>NUCLEOTIDE SEQUENCE</scope>
    <source>
        <strain evidence="2">DP1</strain>
    </source>
</reference>
<feature type="region of interest" description="Disordered" evidence="1">
    <location>
        <begin position="65"/>
        <end position="88"/>
    </location>
</feature>
<evidence type="ECO:0000313" key="3">
    <source>
        <dbReference type="Proteomes" id="UP001295684"/>
    </source>
</evidence>
<accession>A0AAD1UQ38</accession>
<sequence>MTKKRKELEDNHTSWKIQAQKPFKIQINKAGSNYYNLPQNKKNRLILKQNSQSRRYHSQLSKIKKNQFQTRTCPQEDNTPTPQIEFSPNHIGFPSVFVNKTLSRREATSQSTRLKSFIKKVTFMKNIRRNRRNKKSVANSGNQDLKDLEFDTSFSIDCTIEEHSRERAAEKPPIPPPCIQTPKIMFTIDDKGKDIKTYPKIKGLNRKLTENLKQTRSMGKVHKASVNHINFSFNKLPLGMEKSYKKRISELQLNCKQANICNRTKLNTPSSKSISIFKTVIGSPFSSKCETCKRSLRKNQYKRCCIKSQVKIWKRGND</sequence>
<organism evidence="2 3">
    <name type="scientific">Euplotes crassus</name>
    <dbReference type="NCBI Taxonomy" id="5936"/>
    <lineage>
        <taxon>Eukaryota</taxon>
        <taxon>Sar</taxon>
        <taxon>Alveolata</taxon>
        <taxon>Ciliophora</taxon>
        <taxon>Intramacronucleata</taxon>
        <taxon>Spirotrichea</taxon>
        <taxon>Hypotrichia</taxon>
        <taxon>Euplotida</taxon>
        <taxon>Euplotidae</taxon>
        <taxon>Moneuplotes</taxon>
    </lineage>
</organism>
<dbReference type="EMBL" id="CAMPGE010010455">
    <property type="protein sequence ID" value="CAI2369304.1"/>
    <property type="molecule type" value="Genomic_DNA"/>
</dbReference>
<proteinExistence type="predicted"/>
<keyword evidence="3" id="KW-1185">Reference proteome</keyword>
<dbReference type="AlphaFoldDB" id="A0AAD1UQ38"/>
<dbReference type="Proteomes" id="UP001295684">
    <property type="component" value="Unassembled WGS sequence"/>
</dbReference>
<evidence type="ECO:0000256" key="1">
    <source>
        <dbReference type="SAM" id="MobiDB-lite"/>
    </source>
</evidence>
<protein>
    <submittedName>
        <fullName evidence="2">Uncharacterized protein</fullName>
    </submittedName>
</protein>
<comment type="caution">
    <text evidence="2">The sequence shown here is derived from an EMBL/GenBank/DDBJ whole genome shotgun (WGS) entry which is preliminary data.</text>
</comment>
<name>A0AAD1UQ38_EUPCR</name>
<gene>
    <name evidence="2" type="ORF">ECRASSUSDP1_LOCUS10603</name>
</gene>